<dbReference type="EMBL" id="LBWR01000001">
    <property type="protein sequence ID" value="KKR13036.1"/>
    <property type="molecule type" value="Genomic_DNA"/>
</dbReference>
<keyword evidence="1" id="KW-1133">Transmembrane helix</keyword>
<accession>A0A0G0NJM1</accession>
<dbReference type="AlphaFoldDB" id="A0A0G0NJM1"/>
<gene>
    <name evidence="2" type="ORF">UT41_C0001G0580</name>
</gene>
<sequence length="48" mass="4953">MLSYSQNRKAGTIIGFVLAGVAVAVVAYAVSQAMTPLQAITDALSILK</sequence>
<keyword evidence="1" id="KW-0812">Transmembrane</keyword>
<organism evidence="2 3">
    <name type="scientific">Candidatus Wolfebacteria bacterium GW2011_GWC2_39_22</name>
    <dbReference type="NCBI Taxonomy" id="1619013"/>
    <lineage>
        <taxon>Bacteria</taxon>
        <taxon>Candidatus Wolfeibacteriota</taxon>
    </lineage>
</organism>
<name>A0A0G0NJM1_9BACT</name>
<evidence type="ECO:0000313" key="3">
    <source>
        <dbReference type="Proteomes" id="UP000034665"/>
    </source>
</evidence>
<keyword evidence="1" id="KW-0472">Membrane</keyword>
<protein>
    <submittedName>
        <fullName evidence="2">Uncharacterized protein</fullName>
    </submittedName>
</protein>
<evidence type="ECO:0000256" key="1">
    <source>
        <dbReference type="SAM" id="Phobius"/>
    </source>
</evidence>
<proteinExistence type="predicted"/>
<reference evidence="2 3" key="1">
    <citation type="journal article" date="2015" name="Nature">
        <title>rRNA introns, odd ribosomes, and small enigmatic genomes across a large radiation of phyla.</title>
        <authorList>
            <person name="Brown C.T."/>
            <person name="Hug L.A."/>
            <person name="Thomas B.C."/>
            <person name="Sharon I."/>
            <person name="Castelle C.J."/>
            <person name="Singh A."/>
            <person name="Wilkins M.J."/>
            <person name="Williams K.H."/>
            <person name="Banfield J.F."/>
        </authorList>
    </citation>
    <scope>NUCLEOTIDE SEQUENCE [LARGE SCALE GENOMIC DNA]</scope>
</reference>
<dbReference type="Proteomes" id="UP000034665">
    <property type="component" value="Unassembled WGS sequence"/>
</dbReference>
<comment type="caution">
    <text evidence="2">The sequence shown here is derived from an EMBL/GenBank/DDBJ whole genome shotgun (WGS) entry which is preliminary data.</text>
</comment>
<feature type="transmembrane region" description="Helical" evidence="1">
    <location>
        <begin position="12"/>
        <end position="30"/>
    </location>
</feature>
<evidence type="ECO:0000313" key="2">
    <source>
        <dbReference type="EMBL" id="KKR13036.1"/>
    </source>
</evidence>